<dbReference type="AlphaFoldDB" id="A0A1S0TNV5"/>
<proteinExistence type="predicted"/>
<name>A0A1S0TNV5_LOALO</name>
<dbReference type="InParanoid" id="A0A1S0TNV5"/>
<dbReference type="CTD" id="9948436"/>
<feature type="region of interest" description="Disordered" evidence="1">
    <location>
        <begin position="1"/>
        <end position="26"/>
    </location>
</feature>
<accession>A0A1S0TNV5</accession>
<evidence type="ECO:0000256" key="1">
    <source>
        <dbReference type="SAM" id="MobiDB-lite"/>
    </source>
</evidence>
<dbReference type="EMBL" id="JH712707">
    <property type="protein sequence ID" value="EFO17511.1"/>
    <property type="molecule type" value="Genomic_DNA"/>
</dbReference>
<dbReference type="KEGG" id="loa:LOAG_10986"/>
<reference evidence="2" key="1">
    <citation type="submission" date="2012-04" db="EMBL/GenBank/DDBJ databases">
        <title>The Genome Sequence of Loa loa.</title>
        <authorList>
            <consortium name="The Broad Institute Genome Sequencing Platform"/>
            <consortium name="Broad Institute Genome Sequencing Center for Infectious Disease"/>
            <person name="Nutman T.B."/>
            <person name="Fink D.L."/>
            <person name="Russ C."/>
            <person name="Young S."/>
            <person name="Zeng Q."/>
            <person name="Gargeya S."/>
            <person name="Alvarado L."/>
            <person name="Berlin A."/>
            <person name="Chapman S.B."/>
            <person name="Chen Z."/>
            <person name="Freedman E."/>
            <person name="Gellesch M."/>
            <person name="Goldberg J."/>
            <person name="Griggs A."/>
            <person name="Gujja S."/>
            <person name="Heilman E.R."/>
            <person name="Heiman D."/>
            <person name="Howarth C."/>
            <person name="Mehta T."/>
            <person name="Neiman D."/>
            <person name="Pearson M."/>
            <person name="Roberts A."/>
            <person name="Saif S."/>
            <person name="Shea T."/>
            <person name="Shenoy N."/>
            <person name="Sisk P."/>
            <person name="Stolte C."/>
            <person name="Sykes S."/>
            <person name="White J."/>
            <person name="Yandava C."/>
            <person name="Haas B."/>
            <person name="Henn M.R."/>
            <person name="Nusbaum C."/>
            <person name="Birren B."/>
        </authorList>
    </citation>
    <scope>NUCLEOTIDE SEQUENCE [LARGE SCALE GENOMIC DNA]</scope>
</reference>
<dbReference type="RefSeq" id="XP_003146558.1">
    <property type="nucleotide sequence ID" value="XM_003146510.1"/>
</dbReference>
<sequence>MIERFGEANRDDDDNEGDDGDGEMRCNMRGTNPRPLFLMFMCHDLASLDGELTVKSSEHKLIDGKLVEYILRVDTLYVCLERLYRKNMMHSLMTVDYVVDIN</sequence>
<gene>
    <name evidence="2" type="ORF">LOAG_10986</name>
</gene>
<feature type="compositionally biased region" description="Acidic residues" evidence="1">
    <location>
        <begin position="10"/>
        <end position="21"/>
    </location>
</feature>
<dbReference type="GeneID" id="9948436"/>
<protein>
    <submittedName>
        <fullName evidence="2">Uncharacterized protein</fullName>
    </submittedName>
</protein>
<evidence type="ECO:0000313" key="2">
    <source>
        <dbReference type="EMBL" id="EFO17511.1"/>
    </source>
</evidence>
<organism evidence="2">
    <name type="scientific">Loa loa</name>
    <name type="common">Eye worm</name>
    <name type="synonym">Filaria loa</name>
    <dbReference type="NCBI Taxonomy" id="7209"/>
    <lineage>
        <taxon>Eukaryota</taxon>
        <taxon>Metazoa</taxon>
        <taxon>Ecdysozoa</taxon>
        <taxon>Nematoda</taxon>
        <taxon>Chromadorea</taxon>
        <taxon>Rhabditida</taxon>
        <taxon>Spirurina</taxon>
        <taxon>Spiruromorpha</taxon>
        <taxon>Filarioidea</taxon>
        <taxon>Onchocercidae</taxon>
        <taxon>Loa</taxon>
    </lineage>
</organism>